<gene>
    <name evidence="2" type="ORF">E2C01_100895</name>
</gene>
<sequence>MTIRGESRRGNPQGHSFFTVSLLPPQPAAPKTVQPQYLSNAATPGNDAVSHPPSLALPLMAPPLLNTSPSPTRPTLPLPQETTTSPPTNYQPSHVVRQLHIFVAYRNLHVRLARNSAAPPMEECRPRMQHRPAHRVCDAGWSSVLIQATSLHILLKIHKKILEPR</sequence>
<accession>A0A5B7KEH5</accession>
<evidence type="ECO:0000313" key="2">
    <source>
        <dbReference type="EMBL" id="MPD05164.1"/>
    </source>
</evidence>
<keyword evidence="3" id="KW-1185">Reference proteome</keyword>
<proteinExistence type="predicted"/>
<evidence type="ECO:0000313" key="3">
    <source>
        <dbReference type="Proteomes" id="UP000324222"/>
    </source>
</evidence>
<dbReference type="EMBL" id="VSRR010144721">
    <property type="protein sequence ID" value="MPD05164.1"/>
    <property type="molecule type" value="Genomic_DNA"/>
</dbReference>
<name>A0A5B7KEH5_PORTR</name>
<feature type="compositionally biased region" description="Polar residues" evidence="1">
    <location>
        <begin position="80"/>
        <end position="91"/>
    </location>
</feature>
<dbReference type="Proteomes" id="UP000324222">
    <property type="component" value="Unassembled WGS sequence"/>
</dbReference>
<organism evidence="2 3">
    <name type="scientific">Portunus trituberculatus</name>
    <name type="common">Swimming crab</name>
    <name type="synonym">Neptunus trituberculatus</name>
    <dbReference type="NCBI Taxonomy" id="210409"/>
    <lineage>
        <taxon>Eukaryota</taxon>
        <taxon>Metazoa</taxon>
        <taxon>Ecdysozoa</taxon>
        <taxon>Arthropoda</taxon>
        <taxon>Crustacea</taxon>
        <taxon>Multicrustacea</taxon>
        <taxon>Malacostraca</taxon>
        <taxon>Eumalacostraca</taxon>
        <taxon>Eucarida</taxon>
        <taxon>Decapoda</taxon>
        <taxon>Pleocyemata</taxon>
        <taxon>Brachyura</taxon>
        <taxon>Eubrachyura</taxon>
        <taxon>Portunoidea</taxon>
        <taxon>Portunidae</taxon>
        <taxon>Portuninae</taxon>
        <taxon>Portunus</taxon>
    </lineage>
</organism>
<evidence type="ECO:0000256" key="1">
    <source>
        <dbReference type="SAM" id="MobiDB-lite"/>
    </source>
</evidence>
<reference evidence="2 3" key="1">
    <citation type="submission" date="2019-05" db="EMBL/GenBank/DDBJ databases">
        <title>Another draft genome of Portunus trituberculatus and its Hox gene families provides insights of decapod evolution.</title>
        <authorList>
            <person name="Jeong J.-H."/>
            <person name="Song I."/>
            <person name="Kim S."/>
            <person name="Choi T."/>
            <person name="Kim D."/>
            <person name="Ryu S."/>
            <person name="Kim W."/>
        </authorList>
    </citation>
    <scope>NUCLEOTIDE SEQUENCE [LARGE SCALE GENOMIC DNA]</scope>
    <source>
        <tissue evidence="2">Muscle</tissue>
    </source>
</reference>
<protein>
    <submittedName>
        <fullName evidence="2">Uncharacterized protein</fullName>
    </submittedName>
</protein>
<feature type="compositionally biased region" description="Polar residues" evidence="1">
    <location>
        <begin position="33"/>
        <end position="43"/>
    </location>
</feature>
<comment type="caution">
    <text evidence="2">The sequence shown here is derived from an EMBL/GenBank/DDBJ whole genome shotgun (WGS) entry which is preliminary data.</text>
</comment>
<dbReference type="AlphaFoldDB" id="A0A5B7KEH5"/>
<feature type="region of interest" description="Disordered" evidence="1">
    <location>
        <begin position="1"/>
        <end position="91"/>
    </location>
</feature>
<feature type="compositionally biased region" description="Low complexity" evidence="1">
    <location>
        <begin position="52"/>
        <end position="70"/>
    </location>
</feature>